<feature type="binding site" evidence="11">
    <location>
        <position position="17"/>
    </location>
    <ligand>
        <name>[4Fe-4S] cluster</name>
        <dbReference type="ChEBI" id="CHEBI:49883"/>
    </ligand>
</feature>
<keyword evidence="6 11" id="KW-0411">Iron-sulfur</keyword>
<dbReference type="RefSeq" id="WP_030646265.1">
    <property type="nucleotide sequence ID" value="NZ_JBEXDP010000041.1"/>
</dbReference>
<keyword evidence="14" id="KW-1185">Reference proteome</keyword>
<dbReference type="PROSITE" id="PS51674">
    <property type="entry name" value="4FE4S_WBL"/>
    <property type="match status" value="1"/>
</dbReference>
<protein>
    <recommendedName>
        <fullName evidence="11">Transcriptional regulator WhiB</fullName>
    </recommendedName>
</protein>
<dbReference type="Proteomes" id="UP001551011">
    <property type="component" value="Unassembled WGS sequence"/>
</dbReference>
<evidence type="ECO:0000256" key="6">
    <source>
        <dbReference type="ARBA" id="ARBA00023014"/>
    </source>
</evidence>
<keyword evidence="5 11" id="KW-0408">Iron</keyword>
<feature type="domain" description="4Fe-4S Wbl-type" evidence="12">
    <location>
        <begin position="16"/>
        <end position="78"/>
    </location>
</feature>
<evidence type="ECO:0000256" key="11">
    <source>
        <dbReference type="HAMAP-Rule" id="MF_01479"/>
    </source>
</evidence>
<keyword evidence="3 11" id="KW-0004">4Fe-4S</keyword>
<comment type="PTM">
    <text evidence="11">Upon Fe-S cluster removal intramolecular disulfide bonds are formed.</text>
</comment>
<keyword evidence="9 11" id="KW-1015">Disulfide bond</keyword>
<evidence type="ECO:0000256" key="10">
    <source>
        <dbReference type="ARBA" id="ARBA00023163"/>
    </source>
</evidence>
<evidence type="ECO:0000259" key="12">
    <source>
        <dbReference type="PROSITE" id="PS51674"/>
    </source>
</evidence>
<gene>
    <name evidence="11" type="primary">whiB</name>
    <name evidence="13" type="ORF">AB0H04_30440</name>
</gene>
<reference evidence="13 14" key="1">
    <citation type="submission" date="2024-06" db="EMBL/GenBank/DDBJ databases">
        <title>The Natural Products Discovery Center: Release of the First 8490 Sequenced Strains for Exploring Actinobacteria Biosynthetic Diversity.</title>
        <authorList>
            <person name="Kalkreuter E."/>
            <person name="Kautsar S.A."/>
            <person name="Yang D."/>
            <person name="Bader C.D."/>
            <person name="Teijaro C.N."/>
            <person name="Fluegel L."/>
            <person name="Davis C.M."/>
            <person name="Simpson J.R."/>
            <person name="Lauterbach L."/>
            <person name="Steele A.D."/>
            <person name="Gui C."/>
            <person name="Meng S."/>
            <person name="Li G."/>
            <person name="Viehrig K."/>
            <person name="Ye F."/>
            <person name="Su P."/>
            <person name="Kiefer A.F."/>
            <person name="Nichols A."/>
            <person name="Cepeda A.J."/>
            <person name="Yan W."/>
            <person name="Fan B."/>
            <person name="Jiang Y."/>
            <person name="Adhikari A."/>
            <person name="Zheng C.-J."/>
            <person name="Schuster L."/>
            <person name="Cowan T.M."/>
            <person name="Smanski M.J."/>
            <person name="Chevrette M.G."/>
            <person name="De Carvalho L.P.S."/>
            <person name="Shen B."/>
        </authorList>
    </citation>
    <scope>NUCLEOTIDE SEQUENCE [LARGE SCALE GENOMIC DNA]</scope>
    <source>
        <strain evidence="13 14">NPDC020594</strain>
    </source>
</reference>
<dbReference type="PANTHER" id="PTHR38839:SF6">
    <property type="entry name" value="TRANSCRIPTIONAL REGULATOR WHIB1"/>
    <property type="match status" value="1"/>
</dbReference>
<name>A0ABV3AGR1_9ACTN</name>
<dbReference type="InterPro" id="IPR034768">
    <property type="entry name" value="4FE4S_WBL"/>
</dbReference>
<keyword evidence="10 11" id="KW-0804">Transcription</keyword>
<feature type="binding site" evidence="11">
    <location>
        <position position="48"/>
    </location>
    <ligand>
        <name>[4Fe-4S] cluster</name>
        <dbReference type="ChEBI" id="CHEBI:49883"/>
    </ligand>
</feature>
<dbReference type="InterPro" id="IPR003482">
    <property type="entry name" value="Whib"/>
</dbReference>
<sequence length="100" mass="10992">MYRNLLTAVDWQARSVCRDEDPELFFPIGETGPSALQIEEAKAVCALCPVVEPCLRWAMDTREVYGIWGGTTEADRRLLHHRAARANPRAAAGPGVAAQV</sequence>
<comment type="cofactor">
    <cofactor evidence="11">
        <name>[4Fe-4S] cluster</name>
        <dbReference type="ChEBI" id="CHEBI:49883"/>
    </cofactor>
    <text evidence="11">Binds 1 [4Fe-4S] cluster per subunit. Following nitrosylation of the [4Fe-4S] cluster binds 1 [4Fe-8(NO)] cluster per subunit.</text>
</comment>
<evidence type="ECO:0000256" key="9">
    <source>
        <dbReference type="ARBA" id="ARBA00023157"/>
    </source>
</evidence>
<proteinExistence type="inferred from homology"/>
<feature type="binding site" evidence="11">
    <location>
        <position position="45"/>
    </location>
    <ligand>
        <name>[4Fe-4S] cluster</name>
        <dbReference type="ChEBI" id="CHEBI:49883"/>
    </ligand>
</feature>
<keyword evidence="4 11" id="KW-0479">Metal-binding</keyword>
<keyword evidence="8 11" id="KW-0238">DNA-binding</keyword>
<evidence type="ECO:0000256" key="7">
    <source>
        <dbReference type="ARBA" id="ARBA00023015"/>
    </source>
</evidence>
<comment type="subcellular location">
    <subcellularLocation>
        <location evidence="1 11">Cytoplasm</location>
    </subcellularLocation>
</comment>
<evidence type="ECO:0000256" key="2">
    <source>
        <dbReference type="ARBA" id="ARBA00006597"/>
    </source>
</evidence>
<evidence type="ECO:0000256" key="3">
    <source>
        <dbReference type="ARBA" id="ARBA00022485"/>
    </source>
</evidence>
<accession>A0ABV3AGR1</accession>
<comment type="similarity">
    <text evidence="2 11">Belongs to the WhiB family.</text>
</comment>
<evidence type="ECO:0000256" key="4">
    <source>
        <dbReference type="ARBA" id="ARBA00022723"/>
    </source>
</evidence>
<comment type="caution">
    <text evidence="13">The sequence shown here is derived from an EMBL/GenBank/DDBJ whole genome shotgun (WGS) entry which is preliminary data.</text>
</comment>
<dbReference type="HAMAP" id="MF_01479">
    <property type="entry name" value="WhiB"/>
    <property type="match status" value="1"/>
</dbReference>
<dbReference type="EMBL" id="JBFAEG010000025">
    <property type="protein sequence ID" value="MEU5711141.1"/>
    <property type="molecule type" value="Genomic_DNA"/>
</dbReference>
<comment type="PTM">
    <text evidence="11">The Fe-S cluster can be nitrosylated by nitric oxide (NO).</text>
</comment>
<comment type="function">
    <text evidence="11">Acts as a transcriptional regulator. Probably redox-responsive. The apo- but not holo-form probably binds DNA.</text>
</comment>
<evidence type="ECO:0000256" key="8">
    <source>
        <dbReference type="ARBA" id="ARBA00023125"/>
    </source>
</evidence>
<feature type="binding site" evidence="11">
    <location>
        <position position="54"/>
    </location>
    <ligand>
        <name>[4Fe-4S] cluster</name>
        <dbReference type="ChEBI" id="CHEBI:49883"/>
    </ligand>
</feature>
<evidence type="ECO:0000313" key="13">
    <source>
        <dbReference type="EMBL" id="MEU5711141.1"/>
    </source>
</evidence>
<evidence type="ECO:0000256" key="5">
    <source>
        <dbReference type="ARBA" id="ARBA00023004"/>
    </source>
</evidence>
<evidence type="ECO:0000256" key="1">
    <source>
        <dbReference type="ARBA" id="ARBA00004496"/>
    </source>
</evidence>
<keyword evidence="11" id="KW-0963">Cytoplasm</keyword>
<dbReference type="Pfam" id="PF02467">
    <property type="entry name" value="Whib"/>
    <property type="match status" value="1"/>
</dbReference>
<organism evidence="13 14">
    <name type="scientific">Streptomyces flaveolus</name>
    <dbReference type="NCBI Taxonomy" id="67297"/>
    <lineage>
        <taxon>Bacteria</taxon>
        <taxon>Bacillati</taxon>
        <taxon>Actinomycetota</taxon>
        <taxon>Actinomycetes</taxon>
        <taxon>Kitasatosporales</taxon>
        <taxon>Streptomycetaceae</taxon>
        <taxon>Streptomyces</taxon>
    </lineage>
</organism>
<keyword evidence="7 11" id="KW-0805">Transcription regulation</keyword>
<dbReference type="PANTHER" id="PTHR38839">
    <property type="entry name" value="TRANSCRIPTIONAL REGULATOR WHID-RELATED"/>
    <property type="match status" value="1"/>
</dbReference>
<evidence type="ECO:0000313" key="14">
    <source>
        <dbReference type="Proteomes" id="UP001551011"/>
    </source>
</evidence>